<feature type="binding site" evidence="5">
    <location>
        <begin position="364"/>
        <end position="365"/>
    </location>
    <ligand>
        <name>IMP</name>
        <dbReference type="ChEBI" id="CHEBI:58053"/>
    </ligand>
</feature>
<comment type="catalytic activity">
    <reaction evidence="5">
        <text>IMP + NAD(+) + H2O = XMP + NADH + H(+)</text>
        <dbReference type="Rhea" id="RHEA:11708"/>
        <dbReference type="ChEBI" id="CHEBI:15377"/>
        <dbReference type="ChEBI" id="CHEBI:15378"/>
        <dbReference type="ChEBI" id="CHEBI:57464"/>
        <dbReference type="ChEBI" id="CHEBI:57540"/>
        <dbReference type="ChEBI" id="CHEBI:57945"/>
        <dbReference type="ChEBI" id="CHEBI:58053"/>
        <dbReference type="EC" id="1.1.1.205"/>
    </reaction>
</comment>
<keyword evidence="4 6" id="KW-0129">CBS domain</keyword>
<evidence type="ECO:0000256" key="6">
    <source>
        <dbReference type="PROSITE-ProRule" id="PRU00703"/>
    </source>
</evidence>
<comment type="caution">
    <text evidence="5">Lacks conserved residue(s) required for the propagation of feature annotation.</text>
</comment>
<feature type="binding site" evidence="5">
    <location>
        <position position="480"/>
    </location>
    <ligand>
        <name>K(+)</name>
        <dbReference type="ChEBI" id="CHEBI:29103"/>
        <note>ligand shared between two tetrameric partners</note>
    </ligand>
</feature>
<dbReference type="EMBL" id="JAVHUY010000002">
    <property type="protein sequence ID" value="MDQ7903293.1"/>
    <property type="molecule type" value="Genomic_DNA"/>
</dbReference>
<proteinExistence type="inferred from homology"/>
<keyword evidence="10" id="KW-1185">Reference proteome</keyword>
<evidence type="ECO:0000313" key="10">
    <source>
        <dbReference type="Proteomes" id="UP001230908"/>
    </source>
</evidence>
<feature type="active site" description="Thioimidate intermediate" evidence="5">
    <location>
        <position position="308"/>
    </location>
</feature>
<dbReference type="InterPro" id="IPR013785">
    <property type="entry name" value="Aldolase_TIM"/>
</dbReference>
<keyword evidence="2 5" id="KW-0479">Metal-binding</keyword>
<keyword evidence="5" id="KW-0332">GMP biosynthesis</keyword>
<dbReference type="Gene3D" id="3.20.20.70">
    <property type="entry name" value="Aldolase class I"/>
    <property type="match status" value="1"/>
</dbReference>
<name>A0ABU0Z8G3_9ACTN</name>
<dbReference type="PIRSF" id="PIRSF000130">
    <property type="entry name" value="IMPDH"/>
    <property type="match status" value="1"/>
</dbReference>
<dbReference type="Pfam" id="PF00478">
    <property type="entry name" value="IMPDH"/>
    <property type="match status" value="1"/>
</dbReference>
<dbReference type="GO" id="GO:0003938">
    <property type="term" value="F:IMP dehydrogenase activity"/>
    <property type="evidence" value="ECO:0007669"/>
    <property type="project" value="UniProtKB-EC"/>
</dbReference>
<feature type="binding site" evidence="5">
    <location>
        <begin position="341"/>
        <end position="343"/>
    </location>
    <ligand>
        <name>IMP</name>
        <dbReference type="ChEBI" id="CHEBI:58053"/>
    </ligand>
</feature>
<feature type="binding site" description="in other chain" evidence="5">
    <location>
        <position position="308"/>
    </location>
    <ligand>
        <name>K(+)</name>
        <dbReference type="ChEBI" id="CHEBI:29103"/>
        <note>ligand shared between two tetrameric partners</note>
    </ligand>
</feature>
<organism evidence="9 10">
    <name type="scientific">Phytohabitans maris</name>
    <dbReference type="NCBI Taxonomy" id="3071409"/>
    <lineage>
        <taxon>Bacteria</taxon>
        <taxon>Bacillati</taxon>
        <taxon>Actinomycetota</taxon>
        <taxon>Actinomycetes</taxon>
        <taxon>Micromonosporales</taxon>
        <taxon>Micromonosporaceae</taxon>
    </lineage>
</organism>
<evidence type="ECO:0000256" key="7">
    <source>
        <dbReference type="RuleBase" id="RU003927"/>
    </source>
</evidence>
<comment type="pathway">
    <text evidence="5">Purine metabolism; XMP biosynthesis via de novo pathway; XMP from IMP: step 1/1.</text>
</comment>
<accession>A0ABU0Z8G3</accession>
<dbReference type="CDD" id="cd00381">
    <property type="entry name" value="IMPDH"/>
    <property type="match status" value="1"/>
</dbReference>
<feature type="binding site" evidence="5">
    <location>
        <begin position="388"/>
        <end position="392"/>
    </location>
    <ligand>
        <name>IMP</name>
        <dbReference type="ChEBI" id="CHEBI:58053"/>
    </ligand>
</feature>
<dbReference type="InterPro" id="IPR000644">
    <property type="entry name" value="CBS_dom"/>
</dbReference>
<dbReference type="Pfam" id="PF00571">
    <property type="entry name" value="CBS"/>
    <property type="match status" value="2"/>
</dbReference>
<dbReference type="EC" id="1.1.1.205" evidence="5"/>
<dbReference type="PANTHER" id="PTHR11911:SF111">
    <property type="entry name" value="INOSINE-5'-MONOPHOSPHATE DEHYDROGENASE"/>
    <property type="match status" value="1"/>
</dbReference>
<feature type="binding site" evidence="5">
    <location>
        <position position="425"/>
    </location>
    <ligand>
        <name>IMP</name>
        <dbReference type="ChEBI" id="CHEBI:58053"/>
    </ligand>
</feature>
<keyword evidence="5" id="KW-0520">NAD</keyword>
<feature type="binding site" evidence="5">
    <location>
        <position position="481"/>
    </location>
    <ligand>
        <name>K(+)</name>
        <dbReference type="ChEBI" id="CHEBI:29103"/>
        <note>ligand shared between two tetrameric partners</note>
    </ligand>
</feature>
<feature type="domain" description="CBS" evidence="8">
    <location>
        <begin position="158"/>
        <end position="215"/>
    </location>
</feature>
<feature type="binding site" description="in other chain" evidence="5">
    <location>
        <position position="303"/>
    </location>
    <ligand>
        <name>K(+)</name>
        <dbReference type="ChEBI" id="CHEBI:29103"/>
        <note>ligand shared between two tetrameric partners</note>
    </ligand>
</feature>
<dbReference type="InterPro" id="IPR046342">
    <property type="entry name" value="CBS_dom_sf"/>
</dbReference>
<gene>
    <name evidence="5 9" type="primary">guaB</name>
    <name evidence="9" type="ORF">RB614_02005</name>
</gene>
<dbReference type="CDD" id="cd04601">
    <property type="entry name" value="CBS_pair_IMPDH"/>
    <property type="match status" value="1"/>
</dbReference>
<dbReference type="PANTHER" id="PTHR11911">
    <property type="entry name" value="INOSINE-5-MONOPHOSPHATE DEHYDROGENASE RELATED"/>
    <property type="match status" value="1"/>
</dbReference>
<evidence type="ECO:0000256" key="5">
    <source>
        <dbReference type="HAMAP-Rule" id="MF_01964"/>
    </source>
</evidence>
<comment type="activity regulation">
    <text evidence="5">Mycophenolic acid (MPA) is a non-competitive inhibitor that prevents formation of the closed enzyme conformation by binding to the same site as the amobile flap. In contrast, mizoribine monophosphate (MZP) is a competitive inhibitor that induces the closed conformation. MPA is a potent inhibitor of mammalian IMPDHs but a poor inhibitor of the bacterial enzymes. MZP is a more potent inhibitor of bacterial IMPDH.</text>
</comment>
<sequence>MDNLPSAEAVPIGLTFDDVLLQPAESEIIPSRVHTATQVSRNVSVAIPLMSSPMDTVTEARMAIAMARQGGLGVLHRNLSIEDQALQVDQVKRSEAGMVTNPITCSPDDTLRDVDALCGRYRISGAPVTDANGTLVGIVTNRDMRFVTDGSTPVREIMTRMPLVTAPVGVSKDDALALLRRHKVEKLPIVDDSGRLRGLITVKDFTKSEQYPDATKDPAGRLRVAAAVGVGEDAYKRARTLVDAAVDVLIVDTAHGHQRAVLEMVARLKKDTTVDVVGGNVATFAGAKALVDAGADAVKVGVGPGAICTTRVVAGVGVPQITAVMEATRACRPAGVPVIADGGIQYSGDIAKALVAGADTVMLGSLLAGCEESPGELLFINGKQFKAYRGMGSLGAMQSRGQARSYSKDRYFQDDVVSEEKLVPEGVEGQVPYRGPLSQVAHQLIGGLRLAMGYVGAESIPELHARGRLIRITAAGLKESHPHDIQMTVEAPNYHTR</sequence>
<evidence type="ECO:0000256" key="1">
    <source>
        <dbReference type="ARBA" id="ARBA00005502"/>
    </source>
</evidence>
<comment type="function">
    <text evidence="5">Catalyzes the conversion of inosine 5'-phosphate (IMP) to xanthosine 5'-phosphate (XMP), the first committed and rate-limiting step in the de novo synthesis of guanine nucleotides, and therefore plays an important role in the regulation of cell growth.</text>
</comment>
<evidence type="ECO:0000256" key="4">
    <source>
        <dbReference type="ARBA" id="ARBA00023122"/>
    </source>
</evidence>
<dbReference type="PROSITE" id="PS51371">
    <property type="entry name" value="CBS"/>
    <property type="match status" value="2"/>
</dbReference>
<feature type="active site" description="Proton acceptor" evidence="5">
    <location>
        <position position="410"/>
    </location>
</feature>
<dbReference type="Proteomes" id="UP001230908">
    <property type="component" value="Unassembled WGS sequence"/>
</dbReference>
<comment type="similarity">
    <text evidence="1 5 7">Belongs to the IMPDH/GMPR family.</text>
</comment>
<feature type="domain" description="CBS" evidence="8">
    <location>
        <begin position="98"/>
        <end position="154"/>
    </location>
</feature>
<keyword evidence="5" id="KW-0630">Potassium</keyword>
<protein>
    <recommendedName>
        <fullName evidence="5">Inosine-5'-monophosphate dehydrogenase</fullName>
        <shortName evidence="5">IMP dehydrogenase</shortName>
        <shortName evidence="5">IMPD</shortName>
        <shortName evidence="5">IMPDH</shortName>
        <ecNumber evidence="5">1.1.1.205</ecNumber>
    </recommendedName>
</protein>
<evidence type="ECO:0000259" key="8">
    <source>
        <dbReference type="PROSITE" id="PS51371"/>
    </source>
</evidence>
<evidence type="ECO:0000256" key="2">
    <source>
        <dbReference type="ARBA" id="ARBA00022723"/>
    </source>
</evidence>
<reference evidence="9 10" key="1">
    <citation type="submission" date="2023-08" db="EMBL/GenBank/DDBJ databases">
        <title>Phytohabitans sansha sp. nov., isolated from marine sediment.</title>
        <authorList>
            <person name="Zhao Y."/>
            <person name="Yi K."/>
        </authorList>
    </citation>
    <scope>NUCLEOTIDE SEQUENCE [LARGE SCALE GENOMIC DNA]</scope>
    <source>
        <strain evidence="9 10">ZYX-F-186</strain>
    </source>
</reference>
<feature type="binding site" evidence="5">
    <location>
        <position position="252"/>
    </location>
    <ligand>
        <name>NAD(+)</name>
        <dbReference type="ChEBI" id="CHEBI:57540"/>
    </ligand>
</feature>
<dbReference type="SMART" id="SM00116">
    <property type="entry name" value="CBS"/>
    <property type="match status" value="2"/>
</dbReference>
<feature type="binding site" evidence="5">
    <location>
        <position position="479"/>
    </location>
    <ligand>
        <name>K(+)</name>
        <dbReference type="ChEBI" id="CHEBI:29103"/>
        <note>ligand shared between two tetrameric partners</note>
    </ligand>
</feature>
<dbReference type="SUPFAM" id="SSF54631">
    <property type="entry name" value="CBS-domain pair"/>
    <property type="match status" value="1"/>
</dbReference>
<keyword evidence="5" id="KW-0658">Purine biosynthesis</keyword>
<comment type="caution">
    <text evidence="9">The sequence shown here is derived from an EMBL/GenBank/DDBJ whole genome shotgun (WGS) entry which is preliminary data.</text>
</comment>
<dbReference type="HAMAP" id="MF_01964">
    <property type="entry name" value="IMPDH"/>
    <property type="match status" value="1"/>
</dbReference>
<feature type="binding site" evidence="5">
    <location>
        <begin position="301"/>
        <end position="303"/>
    </location>
    <ligand>
        <name>NAD(+)</name>
        <dbReference type="ChEBI" id="CHEBI:57540"/>
    </ligand>
</feature>
<keyword evidence="3 5" id="KW-0560">Oxidoreductase</keyword>
<dbReference type="SUPFAM" id="SSF51412">
    <property type="entry name" value="Inosine monophosphate dehydrogenase (IMPDH)"/>
    <property type="match status" value="1"/>
</dbReference>
<dbReference type="SMART" id="SM01240">
    <property type="entry name" value="IMPDH"/>
    <property type="match status" value="1"/>
</dbReference>
<dbReference type="InterPro" id="IPR005990">
    <property type="entry name" value="IMP_DH"/>
</dbReference>
<evidence type="ECO:0000313" key="9">
    <source>
        <dbReference type="EMBL" id="MDQ7903293.1"/>
    </source>
</evidence>
<dbReference type="NCBIfam" id="TIGR01302">
    <property type="entry name" value="IMP_dehydrog"/>
    <property type="match status" value="1"/>
</dbReference>
<evidence type="ECO:0000256" key="3">
    <source>
        <dbReference type="ARBA" id="ARBA00023002"/>
    </source>
</evidence>
<dbReference type="RefSeq" id="WP_308710577.1">
    <property type="nucleotide sequence ID" value="NZ_JAVHUY010000002.1"/>
</dbReference>
<feature type="binding site" description="in other chain" evidence="5">
    <location>
        <position position="305"/>
    </location>
    <ligand>
        <name>K(+)</name>
        <dbReference type="ChEBI" id="CHEBI:29103"/>
        <note>ligand shared between two tetrameric partners</note>
    </ligand>
</feature>
<comment type="subunit">
    <text evidence="5">Homotetramer.</text>
</comment>
<comment type="cofactor">
    <cofactor evidence="5">
        <name>K(+)</name>
        <dbReference type="ChEBI" id="CHEBI:29103"/>
    </cofactor>
</comment>
<dbReference type="InterPro" id="IPR001093">
    <property type="entry name" value="IMP_DH_GMPRt"/>
</dbReference>